<dbReference type="GO" id="GO:0015740">
    <property type="term" value="P:C4-dicarboxylate transport"/>
    <property type="evidence" value="ECO:0007669"/>
    <property type="project" value="TreeGrafter"/>
</dbReference>
<feature type="transmembrane region" description="Helical" evidence="9">
    <location>
        <begin position="139"/>
        <end position="161"/>
    </location>
</feature>
<evidence type="ECO:0000256" key="5">
    <source>
        <dbReference type="ARBA" id="ARBA00022692"/>
    </source>
</evidence>
<feature type="transmembrane region" description="Helical" evidence="9">
    <location>
        <begin position="101"/>
        <end position="118"/>
    </location>
</feature>
<keyword evidence="2" id="KW-0813">Transport</keyword>
<dbReference type="PANTHER" id="PTHR35011:SF2">
    <property type="entry name" value="2,3-DIKETO-L-GULONATE TRAP TRANSPORTER SMALL PERMEASE PROTEIN YIAM"/>
    <property type="match status" value="1"/>
</dbReference>
<comment type="subcellular location">
    <subcellularLocation>
        <location evidence="1">Cell inner membrane</location>
        <topology evidence="1">Multi-pass membrane protein</topology>
    </subcellularLocation>
</comment>
<dbReference type="Proteomes" id="UP000216498">
    <property type="component" value="Unassembled WGS sequence"/>
</dbReference>
<keyword evidence="5 9" id="KW-0812">Transmembrane</keyword>
<reference evidence="11 12" key="1">
    <citation type="submission" date="2017-08" db="EMBL/GenBank/DDBJ databases">
        <title>Virgibacillus indicus sp. nov. and Virgibacillus profoundi sp. nov, two moderately halophilic bacteria isolated from marine sediment by using the Microfluidic Streak Plate.</title>
        <authorList>
            <person name="Xu B."/>
            <person name="Hu B."/>
            <person name="Wang J."/>
            <person name="Zhu Y."/>
            <person name="Huang L."/>
            <person name="Du W."/>
            <person name="Huang Y."/>
        </authorList>
    </citation>
    <scope>NUCLEOTIDE SEQUENCE [LARGE SCALE GENOMIC DNA]</scope>
    <source>
        <strain evidence="11 12">IO3-P2-C2</strain>
    </source>
</reference>
<evidence type="ECO:0000313" key="12">
    <source>
        <dbReference type="Proteomes" id="UP000216498"/>
    </source>
</evidence>
<keyword evidence="3" id="KW-1003">Cell membrane</keyword>
<keyword evidence="7 9" id="KW-0472">Membrane</keyword>
<evidence type="ECO:0000256" key="3">
    <source>
        <dbReference type="ARBA" id="ARBA00022475"/>
    </source>
</evidence>
<feature type="transmembrane region" description="Helical" evidence="9">
    <location>
        <begin position="68"/>
        <end position="95"/>
    </location>
</feature>
<evidence type="ECO:0000256" key="6">
    <source>
        <dbReference type="ARBA" id="ARBA00022989"/>
    </source>
</evidence>
<gene>
    <name evidence="11" type="ORF">CIL03_13245</name>
</gene>
<dbReference type="OrthoDB" id="9815614at2"/>
<evidence type="ECO:0000256" key="9">
    <source>
        <dbReference type="SAM" id="Phobius"/>
    </source>
</evidence>
<keyword evidence="12" id="KW-1185">Reference proteome</keyword>
<accession>A0A265N7W3</accession>
<dbReference type="AlphaFoldDB" id="A0A265N7W3"/>
<dbReference type="InterPro" id="IPR007387">
    <property type="entry name" value="TRAP_DctQ"/>
</dbReference>
<proteinExistence type="inferred from homology"/>
<dbReference type="InterPro" id="IPR055348">
    <property type="entry name" value="DctQ"/>
</dbReference>
<dbReference type="GO" id="GO:0022857">
    <property type="term" value="F:transmembrane transporter activity"/>
    <property type="evidence" value="ECO:0007669"/>
    <property type="project" value="TreeGrafter"/>
</dbReference>
<dbReference type="Pfam" id="PF04290">
    <property type="entry name" value="DctQ"/>
    <property type="match status" value="1"/>
</dbReference>
<sequence length="216" mass="25622">MKLQKKWKQWIYCRILEIWQKNKNNILDRTAEDGFIHACHLNGIFQALRKEEVLPVKRFIGILEKIQLTLGVLFLVVFFTVIIIQIITRYLGIAVIWTEEVANYSFIWAIFMGAAVMVNRREHFNFDLFQRKLQNKKKASLTIFNDSVLILFNIFIFLYGMQVVTEFWNYTWASIPEMKMGYVWISIPIMAGSMIIYSLSHLMENIKLLKVREVNE</sequence>
<feature type="transmembrane region" description="Helical" evidence="9">
    <location>
        <begin position="181"/>
        <end position="200"/>
    </location>
</feature>
<organism evidence="11 12">
    <name type="scientific">Virgibacillus indicus</name>
    <dbReference type="NCBI Taxonomy" id="2024554"/>
    <lineage>
        <taxon>Bacteria</taxon>
        <taxon>Bacillati</taxon>
        <taxon>Bacillota</taxon>
        <taxon>Bacilli</taxon>
        <taxon>Bacillales</taxon>
        <taxon>Bacillaceae</taxon>
        <taxon>Virgibacillus</taxon>
    </lineage>
</organism>
<dbReference type="GO" id="GO:0005886">
    <property type="term" value="C:plasma membrane"/>
    <property type="evidence" value="ECO:0007669"/>
    <property type="project" value="UniProtKB-SubCell"/>
</dbReference>
<comment type="similarity">
    <text evidence="8">Belongs to the TRAP transporter small permease family.</text>
</comment>
<evidence type="ECO:0000256" key="8">
    <source>
        <dbReference type="ARBA" id="ARBA00038436"/>
    </source>
</evidence>
<dbReference type="PANTHER" id="PTHR35011">
    <property type="entry name" value="2,3-DIKETO-L-GULONATE TRAP TRANSPORTER SMALL PERMEASE PROTEIN YIAM"/>
    <property type="match status" value="1"/>
</dbReference>
<dbReference type="EMBL" id="NPMS01000006">
    <property type="protein sequence ID" value="OZU88092.1"/>
    <property type="molecule type" value="Genomic_DNA"/>
</dbReference>
<feature type="domain" description="Tripartite ATP-independent periplasmic transporters DctQ component" evidence="10">
    <location>
        <begin position="80"/>
        <end position="206"/>
    </location>
</feature>
<protein>
    <submittedName>
        <fullName evidence="11">C4-dicarboxylate ABC transporter permease</fullName>
    </submittedName>
</protein>
<evidence type="ECO:0000256" key="7">
    <source>
        <dbReference type="ARBA" id="ARBA00023136"/>
    </source>
</evidence>
<evidence type="ECO:0000256" key="1">
    <source>
        <dbReference type="ARBA" id="ARBA00004429"/>
    </source>
</evidence>
<keyword evidence="6 9" id="KW-1133">Transmembrane helix</keyword>
<comment type="caution">
    <text evidence="11">The sequence shown here is derived from an EMBL/GenBank/DDBJ whole genome shotgun (WGS) entry which is preliminary data.</text>
</comment>
<evidence type="ECO:0000259" key="10">
    <source>
        <dbReference type="Pfam" id="PF04290"/>
    </source>
</evidence>
<name>A0A265N7W3_9BACI</name>
<evidence type="ECO:0000256" key="2">
    <source>
        <dbReference type="ARBA" id="ARBA00022448"/>
    </source>
</evidence>
<keyword evidence="4" id="KW-0997">Cell inner membrane</keyword>
<evidence type="ECO:0000256" key="4">
    <source>
        <dbReference type="ARBA" id="ARBA00022519"/>
    </source>
</evidence>
<evidence type="ECO:0000313" key="11">
    <source>
        <dbReference type="EMBL" id="OZU88092.1"/>
    </source>
</evidence>